<dbReference type="RefSeq" id="WP_147351256.1">
    <property type="nucleotide sequence ID" value="NZ_CABJFV010000004.1"/>
</dbReference>
<evidence type="ECO:0008006" key="3">
    <source>
        <dbReference type="Google" id="ProtNLM"/>
    </source>
</evidence>
<accession>A0A413VS47</accession>
<protein>
    <recommendedName>
        <fullName evidence="3">Outer membrane protein beta-barrel domain-containing protein</fullName>
    </recommendedName>
</protein>
<reference evidence="1 2" key="1">
    <citation type="submission" date="2018-08" db="EMBL/GenBank/DDBJ databases">
        <title>A genome reference for cultivated species of the human gut microbiota.</title>
        <authorList>
            <person name="Zou Y."/>
            <person name="Xue W."/>
            <person name="Luo G."/>
        </authorList>
    </citation>
    <scope>NUCLEOTIDE SEQUENCE [LARGE SCALE GENOMIC DNA]</scope>
    <source>
        <strain evidence="1 2">AM40-30BH</strain>
    </source>
</reference>
<sequence length="209" mass="23832">MFKYLLVLFFLIVFSQNALTQRLKIESGVSFSSTKKTMYEERANHFQLSIGLDYFDKGFCFLSSNVGYFRKGGKVTLGLVEEYFSSSGVETLYIDCITVNTTFNLKAQLRKSIFYCGIGPRFDINMKDGVDFNNASIHELVEPNIPHINKISIGLKCTTGFYYDLFPFQLGIYCDYLPTFTKTFKNSSTNKMFGNNRTFNIGASLGYKL</sequence>
<dbReference type="GeneID" id="69504452"/>
<evidence type="ECO:0000313" key="1">
    <source>
        <dbReference type="EMBL" id="RHB36408.1"/>
    </source>
</evidence>
<evidence type="ECO:0000313" key="2">
    <source>
        <dbReference type="Proteomes" id="UP000284379"/>
    </source>
</evidence>
<dbReference type="AlphaFoldDB" id="A0A413VS47"/>
<comment type="caution">
    <text evidence="1">The sequence shown here is derived from an EMBL/GenBank/DDBJ whole genome shotgun (WGS) entry which is preliminary data.</text>
</comment>
<proteinExistence type="predicted"/>
<name>A0A413VS47_9BACE</name>
<gene>
    <name evidence="1" type="ORF">DW888_07155</name>
</gene>
<dbReference type="Proteomes" id="UP000284379">
    <property type="component" value="Unassembled WGS sequence"/>
</dbReference>
<dbReference type="EMBL" id="QSGO01000004">
    <property type="protein sequence ID" value="RHB36408.1"/>
    <property type="molecule type" value="Genomic_DNA"/>
</dbReference>
<organism evidence="1 2">
    <name type="scientific">Bacteroides nordii</name>
    <dbReference type="NCBI Taxonomy" id="291645"/>
    <lineage>
        <taxon>Bacteria</taxon>
        <taxon>Pseudomonadati</taxon>
        <taxon>Bacteroidota</taxon>
        <taxon>Bacteroidia</taxon>
        <taxon>Bacteroidales</taxon>
        <taxon>Bacteroidaceae</taxon>
        <taxon>Bacteroides</taxon>
    </lineage>
</organism>